<evidence type="ECO:0000313" key="10">
    <source>
        <dbReference type="EMBL" id="KAF3528323.1"/>
    </source>
</evidence>
<comment type="function">
    <text evidence="8">Essential component of the vacuolar proton pump (V-ATPase), a multimeric enzyme that catalyzes the translocation of protons across the membranes. Required for assembly and activity of the V-ATPase.</text>
</comment>
<keyword evidence="4 8" id="KW-0812">Transmembrane</keyword>
<protein>
    <recommendedName>
        <fullName evidence="8">V-type proton ATPase subunit a</fullName>
    </recommendedName>
</protein>
<dbReference type="Proteomes" id="UP000266723">
    <property type="component" value="Unassembled WGS sequence"/>
</dbReference>
<accession>A0ABQ7B808</accession>
<comment type="caution">
    <text evidence="10">The sequence shown here is derived from an EMBL/GenBank/DDBJ whole genome shotgun (WGS) entry which is preliminary data.</text>
</comment>
<dbReference type="Pfam" id="PF01496">
    <property type="entry name" value="V_ATPase_I"/>
    <property type="match status" value="1"/>
</dbReference>
<dbReference type="PANTHER" id="PTHR11629">
    <property type="entry name" value="VACUOLAR PROTON ATPASES"/>
    <property type="match status" value="1"/>
</dbReference>
<comment type="similarity">
    <text evidence="2 8">Belongs to the V-ATPase 116 kDa subunit family.</text>
</comment>
<keyword evidence="5 8" id="KW-1133">Transmembrane helix</keyword>
<dbReference type="InterPro" id="IPR002490">
    <property type="entry name" value="V-ATPase_116kDa_su"/>
</dbReference>
<evidence type="ECO:0000313" key="11">
    <source>
        <dbReference type="Proteomes" id="UP000266723"/>
    </source>
</evidence>
<dbReference type="EMBL" id="QGKV02001507">
    <property type="protein sequence ID" value="KAF3528323.1"/>
    <property type="molecule type" value="Genomic_DNA"/>
</dbReference>
<keyword evidence="11" id="KW-1185">Reference proteome</keyword>
<keyword evidence="8" id="KW-0375">Hydrogen ion transport</keyword>
<keyword evidence="9" id="KW-0175">Coiled coil</keyword>
<dbReference type="PANTHER" id="PTHR11629:SF112">
    <property type="entry name" value="V-TYPE PROTON ATPASE SUBUNIT A3"/>
    <property type="match status" value="1"/>
</dbReference>
<evidence type="ECO:0000256" key="9">
    <source>
        <dbReference type="SAM" id="Coils"/>
    </source>
</evidence>
<evidence type="ECO:0000256" key="5">
    <source>
        <dbReference type="ARBA" id="ARBA00022989"/>
    </source>
</evidence>
<evidence type="ECO:0000256" key="2">
    <source>
        <dbReference type="ARBA" id="ARBA00009904"/>
    </source>
</evidence>
<comment type="caution">
    <text evidence="8">Lacks conserved residue(s) required for the propagation of feature annotation.</text>
</comment>
<proteinExistence type="inferred from homology"/>
<organism evidence="10 11">
    <name type="scientific">Brassica cretica</name>
    <name type="common">Mustard</name>
    <dbReference type="NCBI Taxonomy" id="69181"/>
    <lineage>
        <taxon>Eukaryota</taxon>
        <taxon>Viridiplantae</taxon>
        <taxon>Streptophyta</taxon>
        <taxon>Embryophyta</taxon>
        <taxon>Tracheophyta</taxon>
        <taxon>Spermatophyta</taxon>
        <taxon>Magnoliopsida</taxon>
        <taxon>eudicotyledons</taxon>
        <taxon>Gunneridae</taxon>
        <taxon>Pentapetalae</taxon>
        <taxon>rosids</taxon>
        <taxon>malvids</taxon>
        <taxon>Brassicales</taxon>
        <taxon>Brassicaceae</taxon>
        <taxon>Brassiceae</taxon>
        <taxon>Brassica</taxon>
    </lineage>
</organism>
<feature type="coiled-coil region" evidence="9">
    <location>
        <begin position="103"/>
        <end position="130"/>
    </location>
</feature>
<sequence length="881" mass="98985">MGESGGGGCCPPMDLMRSEPMQLVQLIVPMESAHLTVSYLGDLGLVQFKDLNPEKSPFQRTYAAQIKRCGEMARKIRFFKDQMSKAGVLPKDSLENGTHIIDLDDVEVKLGELEAELVEINANNDKLQRSYNELIEYKLVLDKAGEFFSSAHTSATAQQIEIESQQVGEDLLEAPLLQQDKSIDSSKQVKLGFLTGLVPREKSMVFERILFRATRGNVFIRQTVIEEPVIDPNSGEKAEKNVFVVFYSGERAKSKILKICEAFGANRYPFSEDLGKQAQMITEVSGRLTELKTTIDAGLGHRNILLHAIGDKFELWNLKVRKEKAIYHTLNMLSLDVTKKCLVAEGWSPVFASNEIQNALKRAAVDSNSQVGSIFQVLRTKELPPTYFRTNKFTSAIQEIVDAYGVAKYQEANPGVFTIVTFPFLFAVMFGDWGHGICLLLATMYLIVREKKLSSQLNSEKSPFQRTYAAQIKRCGEMARKIRFFKDQMSKAGVLPKDSLENGTDIIDLDDVDVKLGELEAELVEINANNDKLQRSYNELIEYKLVLHKAGEFFSSAHTSSAAQQREIDSQQVGEDLLEAPLLQQDKSIDSSKQVKLGFLTGLVPREKSMVFERILFRATRGNVFIRQTVIEEPVIDPNSGEKAEKNVFVVFYSGERAKSKILKICEAFGANRYPFSEDLGKQAQMISELSGRLSELKTTIDAGLGHRDILLHTIGDKFELWNLKVRKEKAIYHTLNMLSLDVTKKCLVAEGWSPVFASNEIQNALKRAAVDSNSQVGSIFQVLRTKELPPTYFRTNKFTSAIQEIVDAYGVAKYQEANPGVFTIVTFPFLFAVMFGDWGHGICLLLATMYLIVREKKLSSQREIKSQCRECSLTQITRVN</sequence>
<reference evidence="10 11" key="1">
    <citation type="journal article" date="2020" name="BMC Genomics">
        <title>Intraspecific diversification of the crop wild relative Brassica cretica Lam. using demographic model selection.</title>
        <authorList>
            <person name="Kioukis A."/>
            <person name="Michalopoulou V.A."/>
            <person name="Briers L."/>
            <person name="Pirintsos S."/>
            <person name="Studholme D.J."/>
            <person name="Pavlidis P."/>
            <person name="Sarris P.F."/>
        </authorList>
    </citation>
    <scope>NUCLEOTIDE SEQUENCE [LARGE SCALE GENOMIC DNA]</scope>
    <source>
        <strain evidence="11">cv. PFS-1207/04</strain>
    </source>
</reference>
<evidence type="ECO:0000256" key="8">
    <source>
        <dbReference type="RuleBase" id="RU361189"/>
    </source>
</evidence>
<comment type="subcellular location">
    <subcellularLocation>
        <location evidence="1">Membrane</location>
        <topology evidence="1">Multi-pass membrane protein</topology>
    </subcellularLocation>
</comment>
<evidence type="ECO:0000256" key="4">
    <source>
        <dbReference type="ARBA" id="ARBA00022692"/>
    </source>
</evidence>
<evidence type="ECO:0000256" key="1">
    <source>
        <dbReference type="ARBA" id="ARBA00004141"/>
    </source>
</evidence>
<feature type="coiled-coil region" evidence="9">
    <location>
        <begin position="509"/>
        <end position="536"/>
    </location>
</feature>
<evidence type="ECO:0000256" key="3">
    <source>
        <dbReference type="ARBA" id="ARBA00022448"/>
    </source>
</evidence>
<keyword evidence="6 8" id="KW-0406">Ion transport</keyword>
<keyword evidence="3 8" id="KW-0813">Transport</keyword>
<keyword evidence="7 8" id="KW-0472">Membrane</keyword>
<evidence type="ECO:0000256" key="7">
    <source>
        <dbReference type="ARBA" id="ARBA00023136"/>
    </source>
</evidence>
<gene>
    <name evidence="10" type="ORF">DY000_02036178</name>
</gene>
<evidence type="ECO:0000256" key="6">
    <source>
        <dbReference type="ARBA" id="ARBA00023065"/>
    </source>
</evidence>
<feature type="transmembrane region" description="Helical" evidence="8">
    <location>
        <begin position="830"/>
        <end position="854"/>
    </location>
</feature>
<name>A0ABQ7B808_BRACR</name>